<dbReference type="Proteomes" id="UP001139035">
    <property type="component" value="Unassembled WGS sequence"/>
</dbReference>
<dbReference type="RefSeq" id="WP_233717133.1">
    <property type="nucleotide sequence ID" value="NZ_JAJUWU010000001.1"/>
</dbReference>
<comment type="caution">
    <text evidence="1">The sequence shown here is derived from an EMBL/GenBank/DDBJ whole genome shotgun (WGS) entry which is preliminary data.</text>
</comment>
<evidence type="ECO:0000313" key="2">
    <source>
        <dbReference type="Proteomes" id="UP001139035"/>
    </source>
</evidence>
<evidence type="ECO:0000313" key="1">
    <source>
        <dbReference type="EMBL" id="MCE7026429.1"/>
    </source>
</evidence>
<dbReference type="EMBL" id="JAJUWU010000001">
    <property type="protein sequence ID" value="MCE7026429.1"/>
    <property type="molecule type" value="Genomic_DNA"/>
</dbReference>
<sequence length="651" mass="68874">MSFFFEKPRLPRGLTFAGGEATMAEIASAAVESQRYANSINSGEQALVEAYDRRIEAVRKATGVTLEHPERRADAEWKRLETERPVNALNFDPGQKTASDRRQAIFQRERNAFTRRLAELAQQYPAARDAIQPQTSIEADAASLAVEAERRSATLADSRDGLAKWSAVIAGAGAGSLYDPTFVPSMLLGGGAGAGRTVAARILSVATREALINGGVEAALQPAVQNWRGKIGLPSGFDEGARNVAMAAAVGGLLGGAIGGAGEAIGAIGRRGARPRDEMAAEIARAADPGTQLRSALAGDMAAQRQMLEPIREALPAEARGALDEVDRVQLVDAARPADMRADRHQAATVAAGRALDGDDPGLLTFPIDDDQVARIVDRLAPADSAAAAPTATRLSSFLMRAGGLKDETGDVASLAGGQVAERFTGRLIKDDGLALDRAREMAAEAGYLDRLYGSPEEAMARSTPRDLLDLLDEDLRGGEILPGLDAAARAPDIDAERGHLDGLAREVARYSGPGISDDLIVKAMRAVQDEGLHPADAVERMLTYEVAETAEDGTARVVVGDDGEPIPNLPGWSDEEIAAAMAPRGPEPRADGLDDPATTVDEDLIGDRDIAGLEDYPFIDDEGNVMLMRDWLTAIADDENAARVIEACRI</sequence>
<keyword evidence="2" id="KW-1185">Reference proteome</keyword>
<reference evidence="1" key="1">
    <citation type="submission" date="2022-01" db="EMBL/GenBank/DDBJ databases">
        <title>Jiella avicenniae sp. nov., a novel endophytic bacterium isolated from bark of Avicennia marina.</title>
        <authorList>
            <person name="Tuo L."/>
        </authorList>
    </citation>
    <scope>NUCLEOTIDE SEQUENCE</scope>
    <source>
        <strain evidence="1">CBK1P-4</strain>
    </source>
</reference>
<evidence type="ECO:0008006" key="3">
    <source>
        <dbReference type="Google" id="ProtNLM"/>
    </source>
</evidence>
<proteinExistence type="predicted"/>
<dbReference type="AlphaFoldDB" id="A0A9X1NY37"/>
<gene>
    <name evidence="1" type="ORF">LZD57_00365</name>
</gene>
<organism evidence="1 2">
    <name type="scientific">Jiella avicenniae</name>
    <dbReference type="NCBI Taxonomy" id="2907202"/>
    <lineage>
        <taxon>Bacteria</taxon>
        <taxon>Pseudomonadati</taxon>
        <taxon>Pseudomonadota</taxon>
        <taxon>Alphaproteobacteria</taxon>
        <taxon>Hyphomicrobiales</taxon>
        <taxon>Aurantimonadaceae</taxon>
        <taxon>Jiella</taxon>
    </lineage>
</organism>
<protein>
    <recommendedName>
        <fullName evidence="3">Large polyvalent protein associated domain-containing protein</fullName>
    </recommendedName>
</protein>
<name>A0A9X1NY37_9HYPH</name>
<accession>A0A9X1NY37</accession>